<dbReference type="InterPro" id="IPR016186">
    <property type="entry name" value="C-type_lectin-like/link_sf"/>
</dbReference>
<dbReference type="SUPFAM" id="SSF56436">
    <property type="entry name" value="C-type lectin-like"/>
    <property type="match status" value="1"/>
</dbReference>
<dbReference type="AlphaFoldDB" id="E4WQ91"/>
<organism evidence="2">
    <name type="scientific">Oikopleura dioica</name>
    <name type="common">Tunicate</name>
    <dbReference type="NCBI Taxonomy" id="34765"/>
    <lineage>
        <taxon>Eukaryota</taxon>
        <taxon>Metazoa</taxon>
        <taxon>Chordata</taxon>
        <taxon>Tunicata</taxon>
        <taxon>Appendicularia</taxon>
        <taxon>Copelata</taxon>
        <taxon>Oikopleuridae</taxon>
        <taxon>Oikopleura</taxon>
    </lineage>
</organism>
<name>E4WQ91_OIKDI</name>
<proteinExistence type="predicted"/>
<evidence type="ECO:0000313" key="3">
    <source>
        <dbReference type="Proteomes" id="UP000001307"/>
    </source>
</evidence>
<sequence length="176" mass="20425">MSDDLKSWKDAVRSCAEQGAELAHVDSFHYDHLIRDVQAQGYMDKWGHSKAPGLWIGVAWDIKYGKGWIYSNGTNIKWHNFLRDLPDNLFGNGEFCVELRGERPLYEVPLTEHAKLKYYPHWNDAICWDEKHYVCRKPQGAENTPLPEPDLHMFSSFEISTLNMILLPCLLTVFVK</sequence>
<evidence type="ECO:0000259" key="1">
    <source>
        <dbReference type="PROSITE" id="PS50041"/>
    </source>
</evidence>
<dbReference type="InterPro" id="IPR001304">
    <property type="entry name" value="C-type_lectin-like"/>
</dbReference>
<gene>
    <name evidence="2" type="ORF">GSOID_T00000058001</name>
</gene>
<evidence type="ECO:0000313" key="2">
    <source>
        <dbReference type="EMBL" id="CBY20075.1"/>
    </source>
</evidence>
<dbReference type="PANTHER" id="PTHR22801">
    <property type="entry name" value="LITHOSTATHINE"/>
    <property type="match status" value="1"/>
</dbReference>
<accession>E4WQ91</accession>
<dbReference type="Gene3D" id="3.10.100.10">
    <property type="entry name" value="Mannose-Binding Protein A, subunit A"/>
    <property type="match status" value="1"/>
</dbReference>
<dbReference type="InParanoid" id="E4WQ91"/>
<dbReference type="InterPro" id="IPR050801">
    <property type="entry name" value="Ca-Dep_Lectins_ImmuneDev"/>
</dbReference>
<dbReference type="PROSITE" id="PS50041">
    <property type="entry name" value="C_TYPE_LECTIN_2"/>
    <property type="match status" value="1"/>
</dbReference>
<dbReference type="Pfam" id="PF00059">
    <property type="entry name" value="Lectin_C"/>
    <property type="match status" value="1"/>
</dbReference>
<dbReference type="OrthoDB" id="538816at2759"/>
<dbReference type="PANTHER" id="PTHR22801:SF63">
    <property type="entry name" value="C-TYPE LECTIN DOMAIN-CONTAINING PROTEIN"/>
    <property type="match status" value="1"/>
</dbReference>
<protein>
    <recommendedName>
        <fullName evidence="1">C-type lectin domain-containing protein</fullName>
    </recommendedName>
</protein>
<reference evidence="2" key="1">
    <citation type="journal article" date="2010" name="Science">
        <title>Plasticity of animal genome architecture unmasked by rapid evolution of a pelagic tunicate.</title>
        <authorList>
            <person name="Denoeud F."/>
            <person name="Henriet S."/>
            <person name="Mungpakdee S."/>
            <person name="Aury J.M."/>
            <person name="Da Silva C."/>
            <person name="Brinkmann H."/>
            <person name="Mikhaleva J."/>
            <person name="Olsen L.C."/>
            <person name="Jubin C."/>
            <person name="Canestro C."/>
            <person name="Bouquet J.M."/>
            <person name="Danks G."/>
            <person name="Poulain J."/>
            <person name="Campsteijn C."/>
            <person name="Adamski M."/>
            <person name="Cross I."/>
            <person name="Yadetie F."/>
            <person name="Muffato M."/>
            <person name="Louis A."/>
            <person name="Butcher S."/>
            <person name="Tsagkogeorga G."/>
            <person name="Konrad A."/>
            <person name="Singh S."/>
            <person name="Jensen M.F."/>
            <person name="Cong E.H."/>
            <person name="Eikeseth-Otteraa H."/>
            <person name="Noel B."/>
            <person name="Anthouard V."/>
            <person name="Porcel B.M."/>
            <person name="Kachouri-Lafond R."/>
            <person name="Nishino A."/>
            <person name="Ugolini M."/>
            <person name="Chourrout P."/>
            <person name="Nishida H."/>
            <person name="Aasland R."/>
            <person name="Huzurbazar S."/>
            <person name="Westhof E."/>
            <person name="Delsuc F."/>
            <person name="Lehrach H."/>
            <person name="Reinhardt R."/>
            <person name="Weissenbach J."/>
            <person name="Roy S.W."/>
            <person name="Artiguenave F."/>
            <person name="Postlethwait J.H."/>
            <person name="Manak J.R."/>
            <person name="Thompson E.M."/>
            <person name="Jaillon O."/>
            <person name="Du Pasquier L."/>
            <person name="Boudinot P."/>
            <person name="Liberles D.A."/>
            <person name="Volff J.N."/>
            <person name="Philippe H."/>
            <person name="Lenhard B."/>
            <person name="Roest Crollius H."/>
            <person name="Wincker P."/>
            <person name="Chourrout D."/>
        </authorList>
    </citation>
    <scope>NUCLEOTIDE SEQUENCE [LARGE SCALE GENOMIC DNA]</scope>
</reference>
<dbReference type="CDD" id="cd00037">
    <property type="entry name" value="CLECT"/>
    <property type="match status" value="1"/>
</dbReference>
<dbReference type="EMBL" id="FN653015">
    <property type="protein sequence ID" value="CBY20075.1"/>
    <property type="molecule type" value="Genomic_DNA"/>
</dbReference>
<feature type="domain" description="C-type lectin" evidence="1">
    <location>
        <begin position="1"/>
        <end position="136"/>
    </location>
</feature>
<dbReference type="Proteomes" id="UP000001307">
    <property type="component" value="Unassembled WGS sequence"/>
</dbReference>
<dbReference type="InterPro" id="IPR016187">
    <property type="entry name" value="CTDL_fold"/>
</dbReference>
<keyword evidence="3" id="KW-1185">Reference proteome</keyword>